<protein>
    <submittedName>
        <fullName evidence="1">Uncharacterized protein</fullName>
    </submittedName>
</protein>
<accession>M7CL67</accession>
<gene>
    <name evidence="1" type="ORF">UY3_00849</name>
</gene>
<dbReference type="Proteomes" id="UP000031443">
    <property type="component" value="Unassembled WGS sequence"/>
</dbReference>
<evidence type="ECO:0000313" key="2">
    <source>
        <dbReference type="Proteomes" id="UP000031443"/>
    </source>
</evidence>
<reference evidence="2" key="1">
    <citation type="journal article" date="2013" name="Nat. Genet.">
        <title>The draft genomes of soft-shell turtle and green sea turtle yield insights into the development and evolution of the turtle-specific body plan.</title>
        <authorList>
            <person name="Wang Z."/>
            <person name="Pascual-Anaya J."/>
            <person name="Zadissa A."/>
            <person name="Li W."/>
            <person name="Niimura Y."/>
            <person name="Huang Z."/>
            <person name="Li C."/>
            <person name="White S."/>
            <person name="Xiong Z."/>
            <person name="Fang D."/>
            <person name="Wang B."/>
            <person name="Ming Y."/>
            <person name="Chen Y."/>
            <person name="Zheng Y."/>
            <person name="Kuraku S."/>
            <person name="Pignatelli M."/>
            <person name="Herrero J."/>
            <person name="Beal K."/>
            <person name="Nozawa M."/>
            <person name="Li Q."/>
            <person name="Wang J."/>
            <person name="Zhang H."/>
            <person name="Yu L."/>
            <person name="Shigenobu S."/>
            <person name="Wang J."/>
            <person name="Liu J."/>
            <person name="Flicek P."/>
            <person name="Searle S."/>
            <person name="Wang J."/>
            <person name="Kuratani S."/>
            <person name="Yin Y."/>
            <person name="Aken B."/>
            <person name="Zhang G."/>
            <person name="Irie N."/>
        </authorList>
    </citation>
    <scope>NUCLEOTIDE SEQUENCE [LARGE SCALE GENOMIC DNA]</scope>
</reference>
<organism evidence="1 2">
    <name type="scientific">Chelonia mydas</name>
    <name type="common">Green sea-turtle</name>
    <name type="synonym">Chelonia agassizi</name>
    <dbReference type="NCBI Taxonomy" id="8469"/>
    <lineage>
        <taxon>Eukaryota</taxon>
        <taxon>Metazoa</taxon>
        <taxon>Chordata</taxon>
        <taxon>Craniata</taxon>
        <taxon>Vertebrata</taxon>
        <taxon>Euteleostomi</taxon>
        <taxon>Archelosauria</taxon>
        <taxon>Testudinata</taxon>
        <taxon>Testudines</taxon>
        <taxon>Cryptodira</taxon>
        <taxon>Durocryptodira</taxon>
        <taxon>Americhelydia</taxon>
        <taxon>Chelonioidea</taxon>
        <taxon>Cheloniidae</taxon>
        <taxon>Chelonia</taxon>
    </lineage>
</organism>
<name>M7CL67_CHEMY</name>
<keyword evidence="2" id="KW-1185">Reference proteome</keyword>
<sequence length="74" mass="8476">MVQEEESFQILQRTHLVSPTLRRKLCGQSISEVLGIDRYMKGLLPDICARVSQNEPSTYDEVVALVERRRTPTS</sequence>
<evidence type="ECO:0000313" key="1">
    <source>
        <dbReference type="EMBL" id="EMP41897.1"/>
    </source>
</evidence>
<proteinExistence type="predicted"/>
<dbReference type="AlphaFoldDB" id="M7CL67"/>
<dbReference type="EMBL" id="KB481300">
    <property type="protein sequence ID" value="EMP41897.1"/>
    <property type="molecule type" value="Genomic_DNA"/>
</dbReference>